<proteinExistence type="predicted"/>
<feature type="coiled-coil region" evidence="1">
    <location>
        <begin position="94"/>
        <end position="128"/>
    </location>
</feature>
<feature type="region of interest" description="Disordered" evidence="2">
    <location>
        <begin position="130"/>
        <end position="155"/>
    </location>
</feature>
<reference evidence="3" key="1">
    <citation type="submission" date="2022-12" db="EMBL/GenBank/DDBJ databases">
        <title>Draft genome assemblies for two species of Escallonia (Escalloniales).</title>
        <authorList>
            <person name="Chanderbali A."/>
            <person name="Dervinis C."/>
            <person name="Anghel I."/>
            <person name="Soltis D."/>
            <person name="Soltis P."/>
            <person name="Zapata F."/>
        </authorList>
    </citation>
    <scope>NUCLEOTIDE SEQUENCE</scope>
    <source>
        <strain evidence="3">UCBG92.1500</strain>
        <tissue evidence="3">Leaf</tissue>
    </source>
</reference>
<feature type="compositionally biased region" description="Low complexity" evidence="2">
    <location>
        <begin position="240"/>
        <end position="262"/>
    </location>
</feature>
<dbReference type="PANTHER" id="PTHR47075">
    <property type="entry name" value="TRANSCRIPTION FACTOR BHLH47"/>
    <property type="match status" value="1"/>
</dbReference>
<feature type="region of interest" description="Disordered" evidence="2">
    <location>
        <begin position="30"/>
        <end position="56"/>
    </location>
</feature>
<keyword evidence="4" id="KW-1185">Reference proteome</keyword>
<dbReference type="Proteomes" id="UP001187471">
    <property type="component" value="Unassembled WGS sequence"/>
</dbReference>
<organism evidence="3 4">
    <name type="scientific">Escallonia rubra</name>
    <dbReference type="NCBI Taxonomy" id="112253"/>
    <lineage>
        <taxon>Eukaryota</taxon>
        <taxon>Viridiplantae</taxon>
        <taxon>Streptophyta</taxon>
        <taxon>Embryophyta</taxon>
        <taxon>Tracheophyta</taxon>
        <taxon>Spermatophyta</taxon>
        <taxon>Magnoliopsida</taxon>
        <taxon>eudicotyledons</taxon>
        <taxon>Gunneridae</taxon>
        <taxon>Pentapetalae</taxon>
        <taxon>asterids</taxon>
        <taxon>campanulids</taxon>
        <taxon>Escalloniales</taxon>
        <taxon>Escalloniaceae</taxon>
        <taxon>Escallonia</taxon>
    </lineage>
</organism>
<dbReference type="PANTHER" id="PTHR47075:SF9">
    <property type="entry name" value="TRANSCRIPTION FACTOR BHLH47"/>
    <property type="match status" value="1"/>
</dbReference>
<accession>A0AA88RZA6</accession>
<keyword evidence="1" id="KW-0175">Coiled coil</keyword>
<feature type="region of interest" description="Disordered" evidence="2">
    <location>
        <begin position="190"/>
        <end position="262"/>
    </location>
</feature>
<evidence type="ECO:0000313" key="3">
    <source>
        <dbReference type="EMBL" id="KAK2994644.1"/>
    </source>
</evidence>
<dbReference type="EMBL" id="JAVXUO010000184">
    <property type="protein sequence ID" value="KAK2994644.1"/>
    <property type="molecule type" value="Genomic_DNA"/>
</dbReference>
<sequence>MVYDNATIQLRGPNALTNFTTLLVKKEPAVSSSGYNSSEESHNNNNLSSPSPFSVEASFSSGDDIDVVTKALSRPSPRKRNHGRVPKRIHKAEREKLKRDHMNVTLEKDELKEDNFALEAQIGKLQNEIEERVHPRSSWRLDPSQSETNTTTPQLLEGGLMLPVVGPATEAASVVGSVFVVPLNGDPQLHPKSDTVSAEDVSKLPPTVSRPHARYPSPSDSWPSHILSKQPMANQNGQHSSSSSTSTSTSTSTSSSTSSRQE</sequence>
<feature type="compositionally biased region" description="Polar residues" evidence="2">
    <location>
        <begin position="143"/>
        <end position="154"/>
    </location>
</feature>
<evidence type="ECO:0000256" key="1">
    <source>
        <dbReference type="SAM" id="Coils"/>
    </source>
</evidence>
<feature type="compositionally biased region" description="Low complexity" evidence="2">
    <location>
        <begin position="31"/>
        <end position="54"/>
    </location>
</feature>
<gene>
    <name evidence="3" type="ORF">RJ640_025698</name>
</gene>
<evidence type="ECO:0000256" key="2">
    <source>
        <dbReference type="SAM" id="MobiDB-lite"/>
    </source>
</evidence>
<comment type="caution">
    <text evidence="3">The sequence shown here is derived from an EMBL/GenBank/DDBJ whole genome shotgun (WGS) entry which is preliminary data.</text>
</comment>
<evidence type="ECO:0000313" key="4">
    <source>
        <dbReference type="Proteomes" id="UP001187471"/>
    </source>
</evidence>
<protein>
    <submittedName>
        <fullName evidence="3">Uncharacterized protein</fullName>
    </submittedName>
</protein>
<name>A0AA88RZA6_9ASTE</name>
<dbReference type="AlphaFoldDB" id="A0AA88RZA6"/>